<proteinExistence type="predicted"/>
<dbReference type="EMBL" id="MDEO01000032">
    <property type="protein sequence ID" value="OCX17610.1"/>
    <property type="molecule type" value="Genomic_DNA"/>
</dbReference>
<evidence type="ECO:0000313" key="2">
    <source>
        <dbReference type="Proteomes" id="UP000094412"/>
    </source>
</evidence>
<gene>
    <name evidence="1" type="ORF">QV13_12705</name>
</gene>
<accession>A0A1C2DS67</accession>
<dbReference type="AlphaFoldDB" id="A0A1C2DS67"/>
<organism evidence="1 2">
    <name type="scientific">Mesorhizobium hungaricum</name>
    <dbReference type="NCBI Taxonomy" id="1566387"/>
    <lineage>
        <taxon>Bacteria</taxon>
        <taxon>Pseudomonadati</taxon>
        <taxon>Pseudomonadota</taxon>
        <taxon>Alphaproteobacteria</taxon>
        <taxon>Hyphomicrobiales</taxon>
        <taxon>Phyllobacteriaceae</taxon>
        <taxon>Mesorhizobium</taxon>
    </lineage>
</organism>
<reference evidence="1 2" key="1">
    <citation type="submission" date="2016-08" db="EMBL/GenBank/DDBJ databases">
        <title>Whole genome sequence of Mesorhizobium sp. strain UASWS1009 isolated from industrial sewage.</title>
        <authorList>
            <person name="Crovadore J."/>
            <person name="Calmin G."/>
            <person name="Chablais R."/>
            <person name="Cochard B."/>
            <person name="Lefort F."/>
        </authorList>
    </citation>
    <scope>NUCLEOTIDE SEQUENCE [LARGE SCALE GENOMIC DNA]</scope>
    <source>
        <strain evidence="1 2">UASWS1009</strain>
    </source>
</reference>
<name>A0A1C2DS67_9HYPH</name>
<dbReference type="STRING" id="1566387.QV13_12705"/>
<comment type="caution">
    <text evidence="1">The sequence shown here is derived from an EMBL/GenBank/DDBJ whole genome shotgun (WGS) entry which is preliminary data.</text>
</comment>
<dbReference type="RefSeq" id="WP_065997864.1">
    <property type="nucleotide sequence ID" value="NZ_MDEO01000032.1"/>
</dbReference>
<dbReference type="Proteomes" id="UP000094412">
    <property type="component" value="Unassembled WGS sequence"/>
</dbReference>
<evidence type="ECO:0000313" key="1">
    <source>
        <dbReference type="EMBL" id="OCX17610.1"/>
    </source>
</evidence>
<sequence length="179" mass="19826">MGKPKRKSQQAPTITLATVENPNWSRAHDGDKTNPRLIQVVINPRESAVGGMVARKLLDEAQAMSATRFRQLWETLGGKGAGAIDYTKEPVDGGQIAEPIDLRQMQAGIELKRCRELLGERGYKLVSQVCGEGFQINELVDGKRAQLSLMDALRGFLDDLSAMWRYSSSAQQTRIAVRK</sequence>
<dbReference type="OrthoDB" id="8451613at2"/>
<keyword evidence="2" id="KW-1185">Reference proteome</keyword>
<protein>
    <submittedName>
        <fullName evidence="1">Uncharacterized protein</fullName>
    </submittedName>
</protein>